<protein>
    <submittedName>
        <fullName evidence="2">Uncharacterized protein</fullName>
    </submittedName>
</protein>
<feature type="chain" id="PRO_5013547881" evidence="1">
    <location>
        <begin position="23"/>
        <end position="123"/>
    </location>
</feature>
<evidence type="ECO:0000256" key="1">
    <source>
        <dbReference type="SAM" id="SignalP"/>
    </source>
</evidence>
<gene>
    <name evidence="2" type="ORF">CSW64_12745</name>
</gene>
<accession>A0A2D2AZ02</accession>
<evidence type="ECO:0000313" key="2">
    <source>
        <dbReference type="EMBL" id="ATQ43221.1"/>
    </source>
</evidence>
<feature type="signal peptide" evidence="1">
    <location>
        <begin position="1"/>
        <end position="22"/>
    </location>
</feature>
<proteinExistence type="predicted"/>
<dbReference type="KEGG" id="cmb:CSW64_12745"/>
<sequence length="123" mass="13383">MRTGYLAAMLVIVLSTPAPVSARDANIVEIRRTDAACLLKHRTDYLKTAQDLLFIKPERCPDVRSSLSVIQSGATNSGPSENPSSRIIVIERRQLGCFFDRLAALQRSNGAATLRVNIGGCPK</sequence>
<organism evidence="2 3">
    <name type="scientific">Caulobacter mirabilis</name>
    <dbReference type="NCBI Taxonomy" id="69666"/>
    <lineage>
        <taxon>Bacteria</taxon>
        <taxon>Pseudomonadati</taxon>
        <taxon>Pseudomonadota</taxon>
        <taxon>Alphaproteobacteria</taxon>
        <taxon>Caulobacterales</taxon>
        <taxon>Caulobacteraceae</taxon>
        <taxon>Caulobacter</taxon>
    </lineage>
</organism>
<keyword evidence="3" id="KW-1185">Reference proteome</keyword>
<reference evidence="2 3" key="1">
    <citation type="submission" date="2017-10" db="EMBL/GenBank/DDBJ databases">
        <title>Genome sequence of Caulobacter mirabilis FWC38.</title>
        <authorList>
            <person name="Fiebig A."/>
            <person name="Crosson S."/>
        </authorList>
    </citation>
    <scope>NUCLEOTIDE SEQUENCE [LARGE SCALE GENOMIC DNA]</scope>
    <source>
        <strain evidence="2 3">FWC 38</strain>
    </source>
</reference>
<name>A0A2D2AZ02_9CAUL</name>
<keyword evidence="1" id="KW-0732">Signal</keyword>
<dbReference type="EMBL" id="CP024201">
    <property type="protein sequence ID" value="ATQ43221.1"/>
    <property type="molecule type" value="Genomic_DNA"/>
</dbReference>
<evidence type="ECO:0000313" key="3">
    <source>
        <dbReference type="Proteomes" id="UP000228945"/>
    </source>
</evidence>
<dbReference type="Proteomes" id="UP000228945">
    <property type="component" value="Chromosome"/>
</dbReference>
<dbReference type="AlphaFoldDB" id="A0A2D2AZ02"/>